<dbReference type="RefSeq" id="WP_262845663.1">
    <property type="nucleotide sequence ID" value="NZ_JANZYP010000041.1"/>
</dbReference>
<evidence type="ECO:0000256" key="2">
    <source>
        <dbReference type="PROSITE-ProRule" id="PRU00335"/>
    </source>
</evidence>
<dbReference type="Pfam" id="PF17926">
    <property type="entry name" value="TetR_C_21"/>
    <property type="match status" value="1"/>
</dbReference>
<evidence type="ECO:0000259" key="3">
    <source>
        <dbReference type="PROSITE" id="PS50977"/>
    </source>
</evidence>
<organism evidence="4 5">
    <name type="scientific">Sphaerisporangium corydalis</name>
    <dbReference type="NCBI Taxonomy" id="1441875"/>
    <lineage>
        <taxon>Bacteria</taxon>
        <taxon>Bacillati</taxon>
        <taxon>Actinomycetota</taxon>
        <taxon>Actinomycetes</taxon>
        <taxon>Streptosporangiales</taxon>
        <taxon>Streptosporangiaceae</taxon>
        <taxon>Sphaerisporangium</taxon>
    </lineage>
</organism>
<dbReference type="PRINTS" id="PR00455">
    <property type="entry name" value="HTHTETR"/>
</dbReference>
<proteinExistence type="predicted"/>
<dbReference type="Gene3D" id="1.10.357.10">
    <property type="entry name" value="Tetracycline Repressor, domain 2"/>
    <property type="match status" value="1"/>
</dbReference>
<keyword evidence="5" id="KW-1185">Reference proteome</keyword>
<sequence length="203" mass="22424">MRNAEATRERILVAAMAEFSAYGVAGARVDRIAKSAGCNKNLIYIYFENKERLFTTVLEKHLLRVYEELVFTPDDLPGYAARVFDFTMAQPDLMRLMAWFTLEQRTEVPAARDTIHDAKVTQLMRAQNAGQVGTAFSPSFLLTIVMTLATTWTAGNPFGPALDPDAVASPETLRQNIVEAVKLIANANANADADRPGQDEDPL</sequence>
<dbReference type="InterPro" id="IPR041467">
    <property type="entry name" value="Sco4008_C"/>
</dbReference>
<dbReference type="InterPro" id="IPR001647">
    <property type="entry name" value="HTH_TetR"/>
</dbReference>
<dbReference type="InterPro" id="IPR036271">
    <property type="entry name" value="Tet_transcr_reg_TetR-rel_C_sf"/>
</dbReference>
<feature type="domain" description="HTH tetR-type" evidence="3">
    <location>
        <begin position="5"/>
        <end position="65"/>
    </location>
</feature>
<evidence type="ECO:0000313" key="4">
    <source>
        <dbReference type="EMBL" id="MFC4588800.1"/>
    </source>
</evidence>
<dbReference type="SUPFAM" id="SSF46689">
    <property type="entry name" value="Homeodomain-like"/>
    <property type="match status" value="1"/>
</dbReference>
<accession>A0ABV9EK39</accession>
<evidence type="ECO:0000256" key="1">
    <source>
        <dbReference type="ARBA" id="ARBA00023125"/>
    </source>
</evidence>
<dbReference type="Proteomes" id="UP001595891">
    <property type="component" value="Unassembled WGS sequence"/>
</dbReference>
<reference evidence="5" key="1">
    <citation type="journal article" date="2019" name="Int. J. Syst. Evol. Microbiol.">
        <title>The Global Catalogue of Microorganisms (GCM) 10K type strain sequencing project: providing services to taxonomists for standard genome sequencing and annotation.</title>
        <authorList>
            <consortium name="The Broad Institute Genomics Platform"/>
            <consortium name="The Broad Institute Genome Sequencing Center for Infectious Disease"/>
            <person name="Wu L."/>
            <person name="Ma J."/>
        </authorList>
    </citation>
    <scope>NUCLEOTIDE SEQUENCE [LARGE SCALE GENOMIC DNA]</scope>
    <source>
        <strain evidence="5">CCUG 49560</strain>
    </source>
</reference>
<dbReference type="InterPro" id="IPR009057">
    <property type="entry name" value="Homeodomain-like_sf"/>
</dbReference>
<dbReference type="EMBL" id="JBHSFN010000013">
    <property type="protein sequence ID" value="MFC4588800.1"/>
    <property type="molecule type" value="Genomic_DNA"/>
</dbReference>
<dbReference type="PANTHER" id="PTHR30328">
    <property type="entry name" value="TRANSCRIPTIONAL REPRESSOR"/>
    <property type="match status" value="1"/>
</dbReference>
<gene>
    <name evidence="4" type="ORF">ACFO8L_22110</name>
</gene>
<protein>
    <submittedName>
        <fullName evidence="4">TetR family transcriptional regulator</fullName>
    </submittedName>
</protein>
<name>A0ABV9EK39_9ACTN</name>
<dbReference type="PANTHER" id="PTHR30328:SF54">
    <property type="entry name" value="HTH-TYPE TRANSCRIPTIONAL REPRESSOR SCO4008"/>
    <property type="match status" value="1"/>
</dbReference>
<comment type="caution">
    <text evidence="4">The sequence shown here is derived from an EMBL/GenBank/DDBJ whole genome shotgun (WGS) entry which is preliminary data.</text>
</comment>
<dbReference type="SUPFAM" id="SSF48498">
    <property type="entry name" value="Tetracyclin repressor-like, C-terminal domain"/>
    <property type="match status" value="1"/>
</dbReference>
<feature type="DNA-binding region" description="H-T-H motif" evidence="2">
    <location>
        <begin position="28"/>
        <end position="47"/>
    </location>
</feature>
<dbReference type="InterPro" id="IPR050109">
    <property type="entry name" value="HTH-type_TetR-like_transc_reg"/>
</dbReference>
<keyword evidence="1 2" id="KW-0238">DNA-binding</keyword>
<dbReference type="PROSITE" id="PS50977">
    <property type="entry name" value="HTH_TETR_2"/>
    <property type="match status" value="1"/>
</dbReference>
<dbReference type="Pfam" id="PF00440">
    <property type="entry name" value="TetR_N"/>
    <property type="match status" value="1"/>
</dbReference>
<evidence type="ECO:0000313" key="5">
    <source>
        <dbReference type="Proteomes" id="UP001595891"/>
    </source>
</evidence>